<dbReference type="EMBL" id="CAJVPP010002901">
    <property type="protein sequence ID" value="CAG8614842.1"/>
    <property type="molecule type" value="Genomic_DNA"/>
</dbReference>
<dbReference type="PROSITE" id="PS50053">
    <property type="entry name" value="UBIQUITIN_2"/>
    <property type="match status" value="1"/>
</dbReference>
<dbReference type="InterPro" id="IPR029071">
    <property type="entry name" value="Ubiquitin-like_domsf"/>
</dbReference>
<dbReference type="GO" id="GO:0008270">
    <property type="term" value="F:zinc ion binding"/>
    <property type="evidence" value="ECO:0007669"/>
    <property type="project" value="UniProtKB-KW"/>
</dbReference>
<dbReference type="CDD" id="cd22745">
    <property type="entry name" value="OTU_OTU1"/>
    <property type="match status" value="1"/>
</dbReference>
<protein>
    <recommendedName>
        <fullName evidence="9">Ubiquitin thioesterase OTU</fullName>
        <ecNumber evidence="9">3.4.19.12</ecNumber>
    </recommendedName>
</protein>
<dbReference type="Gene3D" id="3.90.70.80">
    <property type="match status" value="1"/>
</dbReference>
<evidence type="ECO:0000256" key="5">
    <source>
        <dbReference type="ARBA" id="ARBA00022786"/>
    </source>
</evidence>
<evidence type="ECO:0000256" key="9">
    <source>
        <dbReference type="RuleBase" id="RU367104"/>
    </source>
</evidence>
<comment type="subcellular location">
    <subcellularLocation>
        <location evidence="9">Cytoplasm</location>
    </subcellularLocation>
</comment>
<proteinExistence type="predicted"/>
<evidence type="ECO:0000256" key="6">
    <source>
        <dbReference type="ARBA" id="ARBA00022801"/>
    </source>
</evidence>
<evidence type="ECO:0000256" key="3">
    <source>
        <dbReference type="ARBA" id="ARBA00022723"/>
    </source>
</evidence>
<dbReference type="CDD" id="cd17059">
    <property type="entry name" value="Ubl_OTU1"/>
    <property type="match status" value="1"/>
</dbReference>
<keyword evidence="6 9" id="KW-0378">Hydrolase</keyword>
<dbReference type="Gene3D" id="3.10.20.90">
    <property type="entry name" value="Phosphatidylinositol 3-kinase Catalytic Subunit, Chain A, domain 1"/>
    <property type="match status" value="1"/>
</dbReference>
<evidence type="ECO:0000256" key="7">
    <source>
        <dbReference type="ARBA" id="ARBA00022807"/>
    </source>
</evidence>
<dbReference type="EC" id="3.4.19.12" evidence="9"/>
<evidence type="ECO:0000256" key="1">
    <source>
        <dbReference type="ARBA" id="ARBA00000707"/>
    </source>
</evidence>
<dbReference type="GO" id="GO:0005829">
    <property type="term" value="C:cytosol"/>
    <property type="evidence" value="ECO:0007669"/>
    <property type="project" value="TreeGrafter"/>
</dbReference>
<dbReference type="PANTHER" id="PTHR13312">
    <property type="entry name" value="HIV-INDUCED PROTEIN-7-LIKE PROTEASE"/>
    <property type="match status" value="1"/>
</dbReference>
<keyword evidence="7 9" id="KW-0788">Thiol protease</keyword>
<keyword evidence="5 9" id="KW-0833">Ubl conjugation pathway</keyword>
<keyword evidence="3" id="KW-0479">Metal-binding</keyword>
<sequence>MRLKLRNKDNVIIIATLNENSLFKELTETISNLTGIPPLHQELKVGYPPKVCKANDNDTIASTGIQNGDTIILTELSLAEVLNIEQSTPTVSATVPSTNIPTPTSSSNDIISVPTENGFVVLREMADDNSCLFRAIVVIDHIKRNPENYSDVFLGRPREEYCSWISQKNSWGGAIELSIFANHYKAEIRSVDVGSGRIDRYGQGQYDQCVFVIYSGIHYDAIALTPILDASQEYDQTIFSTTDDVILKASLGVAGKMKQLHKYTYTSEFTLRCGQCKQGLKGDQEAIQHAKLTGHKEFVEYTK</sequence>
<dbReference type="GO" id="GO:0004843">
    <property type="term" value="F:cysteine-type deubiquitinase activity"/>
    <property type="evidence" value="ECO:0007669"/>
    <property type="project" value="UniProtKB-UniRule"/>
</dbReference>
<dbReference type="GO" id="GO:0005634">
    <property type="term" value="C:nucleus"/>
    <property type="evidence" value="ECO:0007669"/>
    <property type="project" value="TreeGrafter"/>
</dbReference>
<evidence type="ECO:0000313" key="11">
    <source>
        <dbReference type="EMBL" id="CAG8614842.1"/>
    </source>
</evidence>
<keyword evidence="4" id="KW-0863">Zinc-finger</keyword>
<dbReference type="GO" id="GO:0030968">
    <property type="term" value="P:endoplasmic reticulum unfolded protein response"/>
    <property type="evidence" value="ECO:0007669"/>
    <property type="project" value="TreeGrafter"/>
</dbReference>
<feature type="domain" description="Ubiquitin-like" evidence="10">
    <location>
        <begin position="1"/>
        <end position="73"/>
    </location>
</feature>
<evidence type="ECO:0000256" key="2">
    <source>
        <dbReference type="ARBA" id="ARBA00022670"/>
    </source>
</evidence>
<dbReference type="AlphaFoldDB" id="A0A9N9CTS4"/>
<evidence type="ECO:0000256" key="4">
    <source>
        <dbReference type="ARBA" id="ARBA00022771"/>
    </source>
</evidence>
<dbReference type="GO" id="GO:0016579">
    <property type="term" value="P:protein deubiquitination"/>
    <property type="evidence" value="ECO:0007669"/>
    <property type="project" value="TreeGrafter"/>
</dbReference>
<reference evidence="11" key="1">
    <citation type="submission" date="2021-06" db="EMBL/GenBank/DDBJ databases">
        <authorList>
            <person name="Kallberg Y."/>
            <person name="Tangrot J."/>
            <person name="Rosling A."/>
        </authorList>
    </citation>
    <scope>NUCLEOTIDE SEQUENCE</scope>
    <source>
        <strain evidence="11">87-6 pot B 2015</strain>
    </source>
</reference>
<dbReference type="GO" id="GO:0036503">
    <property type="term" value="P:ERAD pathway"/>
    <property type="evidence" value="ECO:0007669"/>
    <property type="project" value="TreeGrafter"/>
</dbReference>
<comment type="caution">
    <text evidence="11">The sequence shown here is derived from an EMBL/GenBank/DDBJ whole genome shotgun (WGS) entry which is preliminary data.</text>
</comment>
<dbReference type="SUPFAM" id="SSF54236">
    <property type="entry name" value="Ubiquitin-like"/>
    <property type="match status" value="1"/>
</dbReference>
<dbReference type="InterPro" id="IPR048857">
    <property type="entry name" value="OTU1_Ubl"/>
</dbReference>
<keyword evidence="8" id="KW-0862">Zinc</keyword>
<dbReference type="Pfam" id="PF21403">
    <property type="entry name" value="OTU1_UBXL"/>
    <property type="match status" value="1"/>
</dbReference>
<dbReference type="PANTHER" id="PTHR13312:SF0">
    <property type="entry name" value="UBIQUITIN THIOESTERASE OTU1"/>
    <property type="match status" value="1"/>
</dbReference>
<evidence type="ECO:0000259" key="10">
    <source>
        <dbReference type="PROSITE" id="PS50053"/>
    </source>
</evidence>
<accession>A0A9N9CTS4</accession>
<keyword evidence="9" id="KW-0963">Cytoplasm</keyword>
<evidence type="ECO:0000313" key="12">
    <source>
        <dbReference type="Proteomes" id="UP000789375"/>
    </source>
</evidence>
<keyword evidence="2" id="KW-0645">Protease</keyword>
<comment type="function">
    <text evidence="9">Hydrolase that can remove conjugated ubiquitin from proteins and may therefore play an important regulatory role at the level of protein turnover by preventing degradation.</text>
</comment>
<dbReference type="Proteomes" id="UP000789375">
    <property type="component" value="Unassembled WGS sequence"/>
</dbReference>
<dbReference type="InterPro" id="IPR000626">
    <property type="entry name" value="Ubiquitin-like_dom"/>
</dbReference>
<name>A0A9N9CTS4_FUNMO</name>
<dbReference type="InterPro" id="IPR057766">
    <property type="entry name" value="Znf-C2H2_OTU1-like_C"/>
</dbReference>
<comment type="catalytic activity">
    <reaction evidence="1 9">
        <text>Thiol-dependent hydrolysis of ester, thioester, amide, peptide and isopeptide bonds formed by the C-terminal Gly of ubiquitin (a 76-residue protein attached to proteins as an intracellular targeting signal).</text>
        <dbReference type="EC" id="3.4.19.12"/>
    </reaction>
</comment>
<keyword evidence="12" id="KW-1185">Reference proteome</keyword>
<dbReference type="SUPFAM" id="SSF54001">
    <property type="entry name" value="Cysteine proteinases"/>
    <property type="match status" value="1"/>
</dbReference>
<dbReference type="InterPro" id="IPR038765">
    <property type="entry name" value="Papain-like_cys_pep_sf"/>
</dbReference>
<organism evidence="11 12">
    <name type="scientific">Funneliformis mosseae</name>
    <name type="common">Endomycorrhizal fungus</name>
    <name type="synonym">Glomus mosseae</name>
    <dbReference type="NCBI Taxonomy" id="27381"/>
    <lineage>
        <taxon>Eukaryota</taxon>
        <taxon>Fungi</taxon>
        <taxon>Fungi incertae sedis</taxon>
        <taxon>Mucoromycota</taxon>
        <taxon>Glomeromycotina</taxon>
        <taxon>Glomeromycetes</taxon>
        <taxon>Glomerales</taxon>
        <taxon>Glomeraceae</taxon>
        <taxon>Funneliformis</taxon>
    </lineage>
</organism>
<gene>
    <name evidence="11" type="ORF">FMOSSE_LOCUS9663</name>
</gene>
<evidence type="ECO:0000256" key="8">
    <source>
        <dbReference type="ARBA" id="ARBA00022833"/>
    </source>
</evidence>
<dbReference type="Pfam" id="PF24560">
    <property type="entry name" value="zf-C2H2_OTU1_C"/>
    <property type="match status" value="1"/>
</dbReference>